<dbReference type="KEGG" id="asx:CDL62_13235"/>
<reference evidence="1 2" key="1">
    <citation type="submission" date="2017-02" db="EMBL/GenBank/DDBJ databases">
        <authorList>
            <person name="Peterson S.W."/>
        </authorList>
    </citation>
    <scope>NUCLEOTIDE SEQUENCE [LARGE SCALE GENOMIC DNA]</scope>
    <source>
        <strain evidence="1 2">DSM 24412</strain>
    </source>
</reference>
<dbReference type="Gene3D" id="3.30.420.40">
    <property type="match status" value="2"/>
</dbReference>
<dbReference type="RefSeq" id="WP_079558430.1">
    <property type="nucleotide sequence ID" value="NZ_CP021904.1"/>
</dbReference>
<protein>
    <submittedName>
        <fullName evidence="1">BadF-type ATPase</fullName>
    </submittedName>
</protein>
<name>A0A1T5HRY5_9BACT</name>
<dbReference type="CDD" id="cd24079">
    <property type="entry name" value="ASKHA_NBD_PG1100-like"/>
    <property type="match status" value="1"/>
</dbReference>
<dbReference type="Proteomes" id="UP000191055">
    <property type="component" value="Unassembled WGS sequence"/>
</dbReference>
<evidence type="ECO:0000313" key="1">
    <source>
        <dbReference type="EMBL" id="SKC23454.1"/>
    </source>
</evidence>
<accession>A0A1T5HRY5</accession>
<dbReference type="Gene3D" id="1.10.720.160">
    <property type="match status" value="1"/>
</dbReference>
<dbReference type="STRING" id="889453.SAMN03080601_02728"/>
<proteinExistence type="predicted"/>
<dbReference type="OrthoDB" id="871343at2"/>
<keyword evidence="2" id="KW-1185">Reference proteome</keyword>
<gene>
    <name evidence="1" type="ORF">SAMN03080601_02728</name>
</gene>
<dbReference type="InterPro" id="IPR052519">
    <property type="entry name" value="Euk-type_GlcNAc_Kinase"/>
</dbReference>
<dbReference type="PANTHER" id="PTHR43190">
    <property type="entry name" value="N-ACETYL-D-GLUCOSAMINE KINASE"/>
    <property type="match status" value="1"/>
</dbReference>
<dbReference type="AlphaFoldDB" id="A0A1T5HRY5"/>
<evidence type="ECO:0000313" key="2">
    <source>
        <dbReference type="Proteomes" id="UP000191055"/>
    </source>
</evidence>
<dbReference type="EMBL" id="FUYV01000017">
    <property type="protein sequence ID" value="SKC23454.1"/>
    <property type="molecule type" value="Genomic_DNA"/>
</dbReference>
<dbReference type="InterPro" id="IPR043129">
    <property type="entry name" value="ATPase_NBD"/>
</dbReference>
<sequence length="279" mass="31391">MIIIADSGSTKTTWAILKDKNVVSIIHSPGINPFFQDKNQIVEILKEHCKEINSTVTETYFYGAGCANPEKCKMVEDAIKEVWNPEIVQVNSDLLAAARSLCGRKEGIAAILGTGSNSCYYNGSEIVEHVSPLGFILGDEGSGAVLGKTLIADILKKQLPDHICKKFNKTYHLSSAEILDKVYKQPFPNRYLAGFSKFLYDHRDEESIKNLVRESFEKFFKRNIDQYIVNKKLPVHFTGSIAWYFQDLLKDSALKSGYMTGKIVKDPIDGLIEYHINKD</sequence>
<organism evidence="1 2">
    <name type="scientific">Alkalitalea saponilacus</name>
    <dbReference type="NCBI Taxonomy" id="889453"/>
    <lineage>
        <taxon>Bacteria</taxon>
        <taxon>Pseudomonadati</taxon>
        <taxon>Bacteroidota</taxon>
        <taxon>Bacteroidia</taxon>
        <taxon>Marinilabiliales</taxon>
        <taxon>Marinilabiliaceae</taxon>
        <taxon>Alkalitalea</taxon>
    </lineage>
</organism>
<dbReference type="SUPFAM" id="SSF53067">
    <property type="entry name" value="Actin-like ATPase domain"/>
    <property type="match status" value="2"/>
</dbReference>
<dbReference type="PANTHER" id="PTHR43190:SF3">
    <property type="entry name" value="N-ACETYL-D-GLUCOSAMINE KINASE"/>
    <property type="match status" value="1"/>
</dbReference>